<evidence type="ECO:0000313" key="1">
    <source>
        <dbReference type="EMBL" id="GLY74340.1"/>
    </source>
</evidence>
<dbReference type="Gene3D" id="3.90.25.10">
    <property type="entry name" value="UDP-galactose 4-epimerase, domain 1"/>
    <property type="match status" value="1"/>
</dbReference>
<accession>A0A9W6RGR6</accession>
<evidence type="ECO:0000313" key="2">
    <source>
        <dbReference type="Proteomes" id="UP001165135"/>
    </source>
</evidence>
<dbReference type="InterPro" id="IPR036291">
    <property type="entry name" value="NAD(P)-bd_dom_sf"/>
</dbReference>
<dbReference type="EMBL" id="BSTJ01000003">
    <property type="protein sequence ID" value="GLY74340.1"/>
    <property type="molecule type" value="Genomic_DNA"/>
</dbReference>
<dbReference type="AlphaFoldDB" id="A0A9W6RGR6"/>
<comment type="caution">
    <text evidence="1">The sequence shown here is derived from an EMBL/GenBank/DDBJ whole genome shotgun (WGS) entry which is preliminary data.</text>
</comment>
<dbReference type="PANTHER" id="PTHR43162">
    <property type="match status" value="1"/>
</dbReference>
<dbReference type="RefSeq" id="WP_285620129.1">
    <property type="nucleotide sequence ID" value="NZ_BSTJ01000003.1"/>
</dbReference>
<gene>
    <name evidence="1" type="ORF">Airi01_026070</name>
</gene>
<proteinExistence type="predicted"/>
<dbReference type="Gene3D" id="3.40.50.720">
    <property type="entry name" value="NAD(P)-binding Rossmann-like Domain"/>
    <property type="match status" value="1"/>
</dbReference>
<dbReference type="InterPro" id="IPR051604">
    <property type="entry name" value="Ergot_Alk_Oxidoreductase"/>
</dbReference>
<dbReference type="PANTHER" id="PTHR43162:SF1">
    <property type="entry name" value="PRESTALK A DIFFERENTIATION PROTEIN A"/>
    <property type="match status" value="1"/>
</dbReference>
<sequence length="119" mass="12907">MIHEGDLAGVAARALLTDDLTGRRVRLTGPRSLSHEEMTAIIGEVLGRPLRYQEVPAEAVKQAMVQRGFPAPFVEALLARYARGAGPAEAVTDEVEKILGRPARTYAEWVADHAAAFRS</sequence>
<reference evidence="1" key="1">
    <citation type="submission" date="2023-03" db="EMBL/GenBank/DDBJ databases">
        <title>Actinoallomurus iriomotensis NBRC 103681.</title>
        <authorList>
            <person name="Ichikawa N."/>
            <person name="Sato H."/>
            <person name="Tonouchi N."/>
        </authorList>
    </citation>
    <scope>NUCLEOTIDE SEQUENCE</scope>
    <source>
        <strain evidence="1">NBRC 103681</strain>
    </source>
</reference>
<protein>
    <submittedName>
        <fullName evidence="1">Uncharacterized protein</fullName>
    </submittedName>
</protein>
<dbReference type="Proteomes" id="UP001165135">
    <property type="component" value="Unassembled WGS sequence"/>
</dbReference>
<dbReference type="SUPFAM" id="SSF51735">
    <property type="entry name" value="NAD(P)-binding Rossmann-fold domains"/>
    <property type="match status" value="1"/>
</dbReference>
<name>A0A9W6RGR6_9ACTN</name>
<organism evidence="1 2">
    <name type="scientific">Actinoallomurus iriomotensis</name>
    <dbReference type="NCBI Taxonomy" id="478107"/>
    <lineage>
        <taxon>Bacteria</taxon>
        <taxon>Bacillati</taxon>
        <taxon>Actinomycetota</taxon>
        <taxon>Actinomycetes</taxon>
        <taxon>Streptosporangiales</taxon>
        <taxon>Thermomonosporaceae</taxon>
        <taxon>Actinoallomurus</taxon>
    </lineage>
</organism>